<evidence type="ECO:0000259" key="1">
    <source>
        <dbReference type="PROSITE" id="PS51471"/>
    </source>
</evidence>
<sequence>MIYNSIEHCNRCIGFDFFCRAVKIVLHFLGTYSMQINAWPAHMDQTGQSDDEEVGEHDFNDGILDFATIESDEKEKDEDEESEFDLGNPYRPEYVRYAIEVAKPSPSIASSPAVYGDVRDSLKTQFERIENPGRFYATFQSEGLNPGLAIGGLRKFGSPLVEHDVRAIIAESHKAPYGKGTETLVDEEVRKTWKIDGRQISLLHPQWPDALEKIIDATCEQMGIPGGGTAVEAQLYKLLIYENGAMFKPHRDSEKVPRMFGTLVVSLPSMHSGGDLELSFGDEKQTLATAPTSEWHSTCMAWYSDVLHEVKPVTSGYRVVLTFNLVFKGTAPPPAFADFEENVKQLRHCLAPWLQKPVPSFLVYLLDHQYTEASIQTNELKGTDLQRVQCMMRLQQESDCAFKLCLASLEKYVMGEPAGQWDNSGNFREKISEGEGFHPIEEVYEKTLKLKSVFDLEGNVTAREVDIDEATHLVANCFRPNRPDRGSSKAIQGMRAQQQVTGIVIWLW</sequence>
<dbReference type="Pfam" id="PF13640">
    <property type="entry name" value="2OG-FeII_Oxy_3"/>
    <property type="match status" value="1"/>
</dbReference>
<dbReference type="InterPro" id="IPR044862">
    <property type="entry name" value="Pro_4_hyd_alph_FE2OG_OXY"/>
</dbReference>
<evidence type="ECO:0000313" key="2">
    <source>
        <dbReference type="Proteomes" id="UP000504637"/>
    </source>
</evidence>
<dbReference type="InterPro" id="IPR005123">
    <property type="entry name" value="Oxoglu/Fe-dep_dioxygenase_dom"/>
</dbReference>
<protein>
    <recommendedName>
        <fullName evidence="1">Fe2OG dioxygenase domain-containing protein</fullName>
    </recommendedName>
</protein>
<reference evidence="3" key="1">
    <citation type="submission" date="2020-01" db="EMBL/GenBank/DDBJ databases">
        <authorList>
            <consortium name="DOE Joint Genome Institute"/>
            <person name="Haridas S."/>
            <person name="Albert R."/>
            <person name="Binder M."/>
            <person name="Bloem J."/>
            <person name="Labutti K."/>
            <person name="Salamov A."/>
            <person name="Andreopoulos B."/>
            <person name="Baker S.E."/>
            <person name="Barry K."/>
            <person name="Bills G."/>
            <person name="Bluhm B.H."/>
            <person name="Cannon C."/>
            <person name="Castanera R."/>
            <person name="Culley D.E."/>
            <person name="Daum C."/>
            <person name="Ezra D."/>
            <person name="Gonzalez J.B."/>
            <person name="Henrissat B."/>
            <person name="Kuo A."/>
            <person name="Liang C."/>
            <person name="Lipzen A."/>
            <person name="Lutzoni F."/>
            <person name="Magnuson J."/>
            <person name="Mondo S."/>
            <person name="Nolan M."/>
            <person name="Ohm R."/>
            <person name="Pangilinan J."/>
            <person name="Park H.-J."/>
            <person name="Ramirez L."/>
            <person name="Alfaro M."/>
            <person name="Sun H."/>
            <person name="Tritt A."/>
            <person name="Yoshinaga Y."/>
            <person name="Zwiers L.-H."/>
            <person name="Turgeon B.G."/>
            <person name="Goodwin S.B."/>
            <person name="Spatafora J.W."/>
            <person name="Crous P.W."/>
            <person name="Grigoriev I.V."/>
        </authorList>
    </citation>
    <scope>NUCLEOTIDE SEQUENCE</scope>
    <source>
        <strain evidence="3">CBS 342.82</strain>
    </source>
</reference>
<gene>
    <name evidence="3" type="ORF">K489DRAFT_196098</name>
</gene>
<dbReference type="PROSITE" id="PS51471">
    <property type="entry name" value="FE2OG_OXY"/>
    <property type="match status" value="1"/>
</dbReference>
<dbReference type="PANTHER" id="PTHR33099">
    <property type="entry name" value="FE2OG DIOXYGENASE DOMAIN-CONTAINING PROTEIN"/>
    <property type="match status" value="1"/>
</dbReference>
<proteinExistence type="predicted"/>
<dbReference type="RefSeq" id="XP_033460470.1">
    <property type="nucleotide sequence ID" value="XM_033599565.1"/>
</dbReference>
<organism evidence="3">
    <name type="scientific">Dissoconium aciculare CBS 342.82</name>
    <dbReference type="NCBI Taxonomy" id="1314786"/>
    <lineage>
        <taxon>Eukaryota</taxon>
        <taxon>Fungi</taxon>
        <taxon>Dikarya</taxon>
        <taxon>Ascomycota</taxon>
        <taxon>Pezizomycotina</taxon>
        <taxon>Dothideomycetes</taxon>
        <taxon>Dothideomycetidae</taxon>
        <taxon>Mycosphaerellales</taxon>
        <taxon>Dissoconiaceae</taxon>
        <taxon>Dissoconium</taxon>
    </lineage>
</organism>
<reference evidence="3" key="3">
    <citation type="submission" date="2025-08" db="UniProtKB">
        <authorList>
            <consortium name="RefSeq"/>
        </authorList>
    </citation>
    <scope>IDENTIFICATION</scope>
    <source>
        <strain evidence="3">CBS 342.82</strain>
    </source>
</reference>
<dbReference type="Proteomes" id="UP000504637">
    <property type="component" value="Unplaced"/>
</dbReference>
<dbReference type="PANTHER" id="PTHR33099:SF7">
    <property type="entry name" value="MYND-TYPE DOMAIN-CONTAINING PROTEIN"/>
    <property type="match status" value="1"/>
</dbReference>
<feature type="domain" description="Fe2OG dioxygenase" evidence="1">
    <location>
        <begin position="229"/>
        <end position="327"/>
    </location>
</feature>
<keyword evidence="2" id="KW-1185">Reference proteome</keyword>
<evidence type="ECO:0000313" key="3">
    <source>
        <dbReference type="RefSeq" id="XP_033460470.1"/>
    </source>
</evidence>
<accession>A0A6J3M7B8</accession>
<dbReference type="Gene3D" id="2.60.120.620">
    <property type="entry name" value="q2cbj1_9rhob like domain"/>
    <property type="match status" value="1"/>
</dbReference>
<dbReference type="GeneID" id="54357364"/>
<dbReference type="OrthoDB" id="27483at2759"/>
<name>A0A6J3M7B8_9PEZI</name>
<reference evidence="3" key="2">
    <citation type="submission" date="2020-04" db="EMBL/GenBank/DDBJ databases">
        <authorList>
            <consortium name="NCBI Genome Project"/>
        </authorList>
    </citation>
    <scope>NUCLEOTIDE SEQUENCE</scope>
    <source>
        <strain evidence="3">CBS 342.82</strain>
    </source>
</reference>
<dbReference type="AlphaFoldDB" id="A0A6J3M7B8"/>